<dbReference type="EMBL" id="JAAEDM010000002">
    <property type="protein sequence ID" value="MBR0669761.1"/>
    <property type="molecule type" value="Genomic_DNA"/>
</dbReference>
<evidence type="ECO:0000313" key="2">
    <source>
        <dbReference type="EMBL" id="MBR0669761.1"/>
    </source>
</evidence>
<protein>
    <submittedName>
        <fullName evidence="2">Transposase</fullName>
    </submittedName>
</protein>
<reference evidence="2" key="1">
    <citation type="submission" date="2020-01" db="EMBL/GenBank/DDBJ databases">
        <authorList>
            <person name="Rat A."/>
        </authorList>
    </citation>
    <scope>NUCLEOTIDE SEQUENCE</scope>
    <source>
        <strain evidence="2">LMG 31231</strain>
    </source>
</reference>
<evidence type="ECO:0000259" key="1">
    <source>
        <dbReference type="Pfam" id="PF13586"/>
    </source>
</evidence>
<reference evidence="2" key="2">
    <citation type="journal article" date="2021" name="Syst. Appl. Microbiol.">
        <title>Roseomonas hellenica sp. nov., isolated from roots of wild-growing Alkanna tinctoria.</title>
        <authorList>
            <person name="Rat A."/>
            <person name="Naranjo H.D."/>
            <person name="Lebbe L."/>
            <person name="Cnockaert M."/>
            <person name="Krigas N."/>
            <person name="Grigoriadou K."/>
            <person name="Maloupa E."/>
            <person name="Willems A."/>
        </authorList>
    </citation>
    <scope>NUCLEOTIDE SEQUENCE</scope>
    <source>
        <strain evidence="2">LMG 31231</strain>
    </source>
</reference>
<evidence type="ECO:0000313" key="3">
    <source>
        <dbReference type="Proteomes" id="UP001138751"/>
    </source>
</evidence>
<proteinExistence type="predicted"/>
<comment type="caution">
    <text evidence="2">The sequence shown here is derived from an EMBL/GenBank/DDBJ whole genome shotgun (WGS) entry which is preliminary data.</text>
</comment>
<name>A0A9X9WRI2_9PROT</name>
<dbReference type="Pfam" id="PF13586">
    <property type="entry name" value="DDE_Tnp_1_2"/>
    <property type="match status" value="1"/>
</dbReference>
<feature type="domain" description="Transposase DDE" evidence="1">
    <location>
        <begin position="33"/>
        <end position="112"/>
    </location>
</feature>
<sequence length="118" mass="13229">MPPCLLSEGQAIGHRGAVLMLSRFPAGKQEPLVDRGYGSARFRGVRGTRGLTPCIPSARGRRQPMPHDALLHRQRHRIETMFGRLKDWRGIAMRYDRCANTFVSAIALAATATFWLNQ</sequence>
<gene>
    <name evidence="2" type="ORF">GXW76_01125</name>
</gene>
<keyword evidence="3" id="KW-1185">Reference proteome</keyword>
<accession>A0A9X9WRI2</accession>
<dbReference type="InterPro" id="IPR025668">
    <property type="entry name" value="Tnp_DDE_dom"/>
</dbReference>
<organism evidence="2 3">
    <name type="scientific">Neoroseomonas soli</name>
    <dbReference type="NCBI Taxonomy" id="1081025"/>
    <lineage>
        <taxon>Bacteria</taxon>
        <taxon>Pseudomonadati</taxon>
        <taxon>Pseudomonadota</taxon>
        <taxon>Alphaproteobacteria</taxon>
        <taxon>Acetobacterales</taxon>
        <taxon>Acetobacteraceae</taxon>
        <taxon>Neoroseomonas</taxon>
    </lineage>
</organism>
<dbReference type="Proteomes" id="UP001138751">
    <property type="component" value="Unassembled WGS sequence"/>
</dbReference>
<dbReference type="AlphaFoldDB" id="A0A9X9WRI2"/>